<evidence type="ECO:0000313" key="1">
    <source>
        <dbReference type="Ensembl" id="ENSLLEP00000043976.1"/>
    </source>
</evidence>
<accession>A0A8C5QXT3</accession>
<dbReference type="AlphaFoldDB" id="A0A8C5QXT3"/>
<dbReference type="SUPFAM" id="SSF57302">
    <property type="entry name" value="Snake toxin-like"/>
    <property type="match status" value="1"/>
</dbReference>
<dbReference type="Proteomes" id="UP000694569">
    <property type="component" value="Unplaced"/>
</dbReference>
<evidence type="ECO:0000313" key="2">
    <source>
        <dbReference type="Proteomes" id="UP000694569"/>
    </source>
</evidence>
<proteinExistence type="predicted"/>
<reference evidence="1" key="2">
    <citation type="submission" date="2025-09" db="UniProtKB">
        <authorList>
            <consortium name="Ensembl"/>
        </authorList>
    </citation>
    <scope>IDENTIFICATION</scope>
</reference>
<dbReference type="Ensembl" id="ENSLLET00000045737.1">
    <property type="protein sequence ID" value="ENSLLEP00000043976.1"/>
    <property type="gene ID" value="ENSLLEG00000027934.1"/>
</dbReference>
<sequence>MFSECPHITAPCLVTAPYNRPAHHKRRLLAADPPIAPWCHKWGLHRPPSVFLSHRPLTTSELPLEKKGCINPAQCSLESNETYLGMTVKSTPSCCITDLCNSAAMPRVSAITGIALLVTLWLSKLI</sequence>
<dbReference type="OrthoDB" id="5962859at2759"/>
<dbReference type="Gene3D" id="2.10.60.10">
    <property type="entry name" value="CD59"/>
    <property type="match status" value="1"/>
</dbReference>
<organism evidence="1 2">
    <name type="scientific">Leptobrachium leishanense</name>
    <name type="common">Leishan spiny toad</name>
    <dbReference type="NCBI Taxonomy" id="445787"/>
    <lineage>
        <taxon>Eukaryota</taxon>
        <taxon>Metazoa</taxon>
        <taxon>Chordata</taxon>
        <taxon>Craniata</taxon>
        <taxon>Vertebrata</taxon>
        <taxon>Euteleostomi</taxon>
        <taxon>Amphibia</taxon>
        <taxon>Batrachia</taxon>
        <taxon>Anura</taxon>
        <taxon>Pelobatoidea</taxon>
        <taxon>Megophryidae</taxon>
        <taxon>Leptobrachium</taxon>
    </lineage>
</organism>
<dbReference type="GeneTree" id="ENSGT01010000228703"/>
<keyword evidence="2" id="KW-1185">Reference proteome</keyword>
<name>A0A8C5QXT3_9ANUR</name>
<protein>
    <recommendedName>
        <fullName evidence="3">UPAR/Ly6 domain-containing protein</fullName>
    </recommendedName>
</protein>
<evidence type="ECO:0008006" key="3">
    <source>
        <dbReference type="Google" id="ProtNLM"/>
    </source>
</evidence>
<reference evidence="1" key="1">
    <citation type="submission" date="2025-08" db="UniProtKB">
        <authorList>
            <consortium name="Ensembl"/>
        </authorList>
    </citation>
    <scope>IDENTIFICATION</scope>
</reference>
<dbReference type="InterPro" id="IPR045860">
    <property type="entry name" value="Snake_toxin-like_sf"/>
</dbReference>